<evidence type="ECO:0000256" key="3">
    <source>
        <dbReference type="ARBA" id="ARBA00023152"/>
    </source>
</evidence>
<evidence type="ECO:0000256" key="1">
    <source>
        <dbReference type="ARBA" id="ARBA00023015"/>
    </source>
</evidence>
<dbReference type="SUPFAM" id="SSF46689">
    <property type="entry name" value="Homeodomain-like"/>
    <property type="match status" value="1"/>
</dbReference>
<evidence type="ECO:0000313" key="7">
    <source>
        <dbReference type="Proteomes" id="UP000252182"/>
    </source>
</evidence>
<evidence type="ECO:0000313" key="6">
    <source>
        <dbReference type="EMBL" id="AXF84447.1"/>
    </source>
</evidence>
<dbReference type="InterPro" id="IPR009057">
    <property type="entry name" value="Homeodomain-like_sf"/>
</dbReference>
<keyword evidence="3" id="KW-0324">Glycolysis</keyword>
<dbReference type="Proteomes" id="UP000252182">
    <property type="component" value="Chromosome"/>
</dbReference>
<protein>
    <recommendedName>
        <fullName evidence="5">HTH rpiR-type domain-containing protein</fullName>
    </recommendedName>
</protein>
<keyword evidence="7" id="KW-1185">Reference proteome</keyword>
<keyword evidence="1" id="KW-0805">Transcription regulation</keyword>
<dbReference type="AlphaFoldDB" id="A0A345D7V9"/>
<dbReference type="InterPro" id="IPR036388">
    <property type="entry name" value="WH-like_DNA-bd_sf"/>
</dbReference>
<keyword evidence="2" id="KW-0238">DNA-binding</keyword>
<dbReference type="Gene3D" id="1.10.10.10">
    <property type="entry name" value="Winged helix-like DNA-binding domain superfamily/Winged helix DNA-binding domain"/>
    <property type="match status" value="1"/>
</dbReference>
<gene>
    <name evidence="6" type="ORF">DTO96_100154</name>
</gene>
<name>A0A345D7V9_9BURK</name>
<dbReference type="GO" id="GO:0003677">
    <property type="term" value="F:DNA binding"/>
    <property type="evidence" value="ECO:0007669"/>
    <property type="project" value="UniProtKB-KW"/>
</dbReference>
<dbReference type="Pfam" id="PF01418">
    <property type="entry name" value="HTH_6"/>
    <property type="match status" value="1"/>
</dbReference>
<dbReference type="KEGG" id="hyf:DTO96_100154"/>
<evidence type="ECO:0000256" key="4">
    <source>
        <dbReference type="ARBA" id="ARBA00023163"/>
    </source>
</evidence>
<dbReference type="OrthoDB" id="8998729at2"/>
<dbReference type="CDD" id="cd05013">
    <property type="entry name" value="SIS_RpiR"/>
    <property type="match status" value="1"/>
</dbReference>
<dbReference type="PANTHER" id="PTHR30514">
    <property type="entry name" value="GLUCOKINASE"/>
    <property type="match status" value="1"/>
</dbReference>
<evidence type="ECO:0000256" key="2">
    <source>
        <dbReference type="ARBA" id="ARBA00023125"/>
    </source>
</evidence>
<dbReference type="RefSeq" id="WP_114561748.1">
    <property type="nucleotide sequence ID" value="NZ_CP031124.1"/>
</dbReference>
<dbReference type="Gene3D" id="3.40.50.10490">
    <property type="entry name" value="Glucose-6-phosphate isomerase like protein, domain 1"/>
    <property type="match status" value="1"/>
</dbReference>
<dbReference type="GO" id="GO:0006096">
    <property type="term" value="P:glycolytic process"/>
    <property type="evidence" value="ECO:0007669"/>
    <property type="project" value="UniProtKB-KW"/>
</dbReference>
<dbReference type="InterPro" id="IPR000281">
    <property type="entry name" value="HTH_RpiR"/>
</dbReference>
<dbReference type="InterPro" id="IPR035472">
    <property type="entry name" value="RpiR-like_SIS"/>
</dbReference>
<dbReference type="InterPro" id="IPR001347">
    <property type="entry name" value="SIS_dom"/>
</dbReference>
<dbReference type="PANTHER" id="PTHR30514:SF18">
    <property type="entry name" value="RPIR-FAMILY TRANSCRIPTIONAL REGULATOR"/>
    <property type="match status" value="1"/>
</dbReference>
<reference evidence="7" key="1">
    <citation type="submission" date="2018-07" db="EMBL/GenBank/DDBJ databases">
        <authorList>
            <person name="Kim H."/>
        </authorList>
    </citation>
    <scope>NUCLEOTIDE SEQUENCE [LARGE SCALE GENOMIC DNA]</scope>
    <source>
        <strain evidence="7">F02</strain>
    </source>
</reference>
<dbReference type="PROSITE" id="PS51071">
    <property type="entry name" value="HTH_RPIR"/>
    <property type="match status" value="1"/>
</dbReference>
<dbReference type="InterPro" id="IPR046348">
    <property type="entry name" value="SIS_dom_sf"/>
</dbReference>
<organism evidence="6 7">
    <name type="scientific">Ephemeroptericola cinctiostellae</name>
    <dbReference type="NCBI Taxonomy" id="2268024"/>
    <lineage>
        <taxon>Bacteria</taxon>
        <taxon>Pseudomonadati</taxon>
        <taxon>Pseudomonadota</taxon>
        <taxon>Betaproteobacteria</taxon>
        <taxon>Burkholderiales</taxon>
        <taxon>Burkholderiaceae</taxon>
        <taxon>Ephemeroptericola</taxon>
    </lineage>
</organism>
<sequence length="289" mass="32761">MVQPSTIAEQLRTNMDGFTPSERKIARVLLANYPMVGLDTIAQFAARAHVSGPSILRWVARLGFDNYGAFQNKLRAELEVRLQSPLARHETPSPQIDDNDFLAHFAHKLHTLMQDTIAHIPRGEFDGAVELLCDTRRPVWLLGGRLTRPLAEVLANHLKAMRPDIELISSHPSNWPHAIADMHKGDTLVIFDIRRYWEDAAHLADIASQRKLNIILFTDEFHSPITRVARHILPAHLAHASSWDANTPLMMLIDALVFAMSRKNKNSAHKRLTEIEQLRVIFAEKISTH</sequence>
<dbReference type="InterPro" id="IPR047640">
    <property type="entry name" value="RpiR-like"/>
</dbReference>
<feature type="domain" description="HTH rpiR-type" evidence="5">
    <location>
        <begin position="5"/>
        <end position="81"/>
    </location>
</feature>
<evidence type="ECO:0000259" key="5">
    <source>
        <dbReference type="PROSITE" id="PS51071"/>
    </source>
</evidence>
<dbReference type="GO" id="GO:0003700">
    <property type="term" value="F:DNA-binding transcription factor activity"/>
    <property type="evidence" value="ECO:0007669"/>
    <property type="project" value="InterPro"/>
</dbReference>
<accession>A0A345D7V9</accession>
<dbReference type="Pfam" id="PF01380">
    <property type="entry name" value="SIS"/>
    <property type="match status" value="1"/>
</dbReference>
<dbReference type="SUPFAM" id="SSF53697">
    <property type="entry name" value="SIS domain"/>
    <property type="match status" value="1"/>
</dbReference>
<dbReference type="EMBL" id="CP031124">
    <property type="protein sequence ID" value="AXF84447.1"/>
    <property type="molecule type" value="Genomic_DNA"/>
</dbReference>
<keyword evidence="4" id="KW-0804">Transcription</keyword>
<dbReference type="GO" id="GO:0097367">
    <property type="term" value="F:carbohydrate derivative binding"/>
    <property type="evidence" value="ECO:0007669"/>
    <property type="project" value="InterPro"/>
</dbReference>
<proteinExistence type="predicted"/>